<dbReference type="OrthoDB" id="9799989at2"/>
<feature type="domain" description="AB hydrolase-1" evidence="1">
    <location>
        <begin position="29"/>
        <end position="260"/>
    </location>
</feature>
<proteinExistence type="predicted"/>
<reference evidence="2 3" key="1">
    <citation type="submission" date="2019-03" db="EMBL/GenBank/DDBJ databases">
        <title>Ramlibacter rhizophilus CCTCC AB2015357, whole genome shotgun sequence.</title>
        <authorList>
            <person name="Zhang X."/>
            <person name="Feng G."/>
            <person name="Zhu H."/>
        </authorList>
    </citation>
    <scope>NUCLEOTIDE SEQUENCE [LARGE SCALE GENOMIC DNA]</scope>
    <source>
        <strain evidence="2 3">CCTCC AB2015357</strain>
    </source>
</reference>
<organism evidence="2 3">
    <name type="scientific">Ramlibacter rhizophilus</name>
    <dbReference type="NCBI Taxonomy" id="1781167"/>
    <lineage>
        <taxon>Bacteria</taxon>
        <taxon>Pseudomonadati</taxon>
        <taxon>Pseudomonadota</taxon>
        <taxon>Betaproteobacteria</taxon>
        <taxon>Burkholderiales</taxon>
        <taxon>Comamonadaceae</taxon>
        <taxon>Ramlibacter</taxon>
    </lineage>
</organism>
<dbReference type="InterPro" id="IPR000073">
    <property type="entry name" value="AB_hydrolase_1"/>
</dbReference>
<dbReference type="PRINTS" id="PR00412">
    <property type="entry name" value="EPOXHYDRLASE"/>
</dbReference>
<dbReference type="RefSeq" id="WP_135285783.1">
    <property type="nucleotide sequence ID" value="NZ_SMLL01000005.1"/>
</dbReference>
<name>A0A4Z0BH55_9BURK</name>
<evidence type="ECO:0000259" key="1">
    <source>
        <dbReference type="Pfam" id="PF00561"/>
    </source>
</evidence>
<dbReference type="InterPro" id="IPR000639">
    <property type="entry name" value="Epox_hydrolase-like"/>
</dbReference>
<dbReference type="EMBL" id="SMLL01000005">
    <property type="protein sequence ID" value="TFY98632.1"/>
    <property type="molecule type" value="Genomic_DNA"/>
</dbReference>
<dbReference type="PRINTS" id="PR00111">
    <property type="entry name" value="ABHYDROLASE"/>
</dbReference>
<dbReference type="Proteomes" id="UP000297564">
    <property type="component" value="Unassembled WGS sequence"/>
</dbReference>
<protein>
    <submittedName>
        <fullName evidence="2">Alpha/beta fold hydrolase</fullName>
    </submittedName>
</protein>
<gene>
    <name evidence="2" type="ORF">EZ242_13965</name>
</gene>
<dbReference type="PANTHER" id="PTHR46438">
    <property type="entry name" value="ALPHA/BETA-HYDROLASES SUPERFAMILY PROTEIN"/>
    <property type="match status" value="1"/>
</dbReference>
<comment type="caution">
    <text evidence="2">The sequence shown here is derived from an EMBL/GenBank/DDBJ whole genome shotgun (WGS) entry which is preliminary data.</text>
</comment>
<keyword evidence="2" id="KW-0378">Hydrolase</keyword>
<sequence length="276" mass="30807">MTPKDPEIGRSVQADGLQTNYLEQGEGEPVVLIHGSGPGVTAYANWRLVMPELARHYRVLAPDIAGFGYTERKADPDYTLDGWVRHLVAWMDAVGVPRARIVGNSFGGALALAIAARHPERVERLVLMGSVGVDFELTPGLDAVWGYEPSEDNMRRIVKLFAHDSRILSEELVRSRFQASMRPGYQASFSRMFAAPRQRHIAALATPEEAIRRITQPALVVHGRDDQVIPVSNAWKLNALLPNSDLHVFGNCGHWTQIERKDDFCRLVLDFFADAR</sequence>
<evidence type="ECO:0000313" key="3">
    <source>
        <dbReference type="Proteomes" id="UP000297564"/>
    </source>
</evidence>
<keyword evidence="3" id="KW-1185">Reference proteome</keyword>
<dbReference type="AlphaFoldDB" id="A0A4Z0BH55"/>
<dbReference type="SUPFAM" id="SSF53474">
    <property type="entry name" value="alpha/beta-Hydrolases"/>
    <property type="match status" value="1"/>
</dbReference>
<dbReference type="Gene3D" id="3.40.50.1820">
    <property type="entry name" value="alpha/beta hydrolase"/>
    <property type="match status" value="1"/>
</dbReference>
<dbReference type="GO" id="GO:0016787">
    <property type="term" value="F:hydrolase activity"/>
    <property type="evidence" value="ECO:0007669"/>
    <property type="project" value="UniProtKB-KW"/>
</dbReference>
<dbReference type="InterPro" id="IPR029058">
    <property type="entry name" value="AB_hydrolase_fold"/>
</dbReference>
<dbReference type="PANTHER" id="PTHR46438:SF11">
    <property type="entry name" value="LIPASE-RELATED"/>
    <property type="match status" value="1"/>
</dbReference>
<accession>A0A4Z0BH55</accession>
<dbReference type="Pfam" id="PF00561">
    <property type="entry name" value="Abhydrolase_1"/>
    <property type="match status" value="1"/>
</dbReference>
<evidence type="ECO:0000313" key="2">
    <source>
        <dbReference type="EMBL" id="TFY98632.1"/>
    </source>
</evidence>